<evidence type="ECO:0000313" key="2">
    <source>
        <dbReference type="Proteomes" id="UP000295418"/>
    </source>
</evidence>
<dbReference type="SUPFAM" id="SSF53163">
    <property type="entry name" value="HybD-like"/>
    <property type="match status" value="1"/>
</dbReference>
<gene>
    <name evidence="1" type="primary">yyaC</name>
    <name evidence="1" type="ORF">E0485_21200</name>
</gene>
<protein>
    <submittedName>
        <fullName evidence="1">Spore protease YyaC</fullName>
    </submittedName>
</protein>
<proteinExistence type="predicted"/>
<name>A0A4R4E6U6_9BACL</name>
<evidence type="ECO:0000313" key="1">
    <source>
        <dbReference type="EMBL" id="TCZ73425.1"/>
    </source>
</evidence>
<organism evidence="1 2">
    <name type="scientific">Paenibacillus albiflavus</name>
    <dbReference type="NCBI Taxonomy" id="2545760"/>
    <lineage>
        <taxon>Bacteria</taxon>
        <taxon>Bacillati</taxon>
        <taxon>Bacillota</taxon>
        <taxon>Bacilli</taxon>
        <taxon>Bacillales</taxon>
        <taxon>Paenibacillaceae</taxon>
        <taxon>Paenibacillus</taxon>
    </lineage>
</organism>
<dbReference type="Pfam" id="PF06866">
    <property type="entry name" value="DUF1256"/>
    <property type="match status" value="1"/>
</dbReference>
<dbReference type="InterPro" id="IPR009665">
    <property type="entry name" value="YyaC"/>
</dbReference>
<dbReference type="EMBL" id="SKFG01000032">
    <property type="protein sequence ID" value="TCZ73425.1"/>
    <property type="molecule type" value="Genomic_DNA"/>
</dbReference>
<sequence>MKDKELFRIKCKADELPKLMNAMMQDGVTIENLQFLCIGTDRSTGDAVGPLVGSLLEEAGYDHVIGTLAYPCDSSNLAERISETDPRRKVLAIDACLGHPSSVWHFQVANQPLVPGKSLGKGLPAVGDYSIAAIVGIDGPKPYAVLQTTSLHRSMQMAKAIANAIMAAYPVQIKDVNPR</sequence>
<dbReference type="Proteomes" id="UP000295418">
    <property type="component" value="Unassembled WGS sequence"/>
</dbReference>
<comment type="caution">
    <text evidence="1">The sequence shown here is derived from an EMBL/GenBank/DDBJ whole genome shotgun (WGS) entry which is preliminary data.</text>
</comment>
<reference evidence="1 2" key="1">
    <citation type="submission" date="2019-03" db="EMBL/GenBank/DDBJ databases">
        <authorList>
            <person name="Kim M.K.M."/>
        </authorList>
    </citation>
    <scope>NUCLEOTIDE SEQUENCE [LARGE SCALE GENOMIC DNA]</scope>
    <source>
        <strain evidence="1 2">18JY21-1</strain>
    </source>
</reference>
<dbReference type="NCBIfam" id="TIGR02841">
    <property type="entry name" value="spore_YyaC"/>
    <property type="match status" value="1"/>
</dbReference>
<dbReference type="RefSeq" id="WP_132420073.1">
    <property type="nucleotide sequence ID" value="NZ_SKFG01000032.1"/>
</dbReference>
<dbReference type="InterPro" id="IPR023430">
    <property type="entry name" value="Pept_HybD-like_dom_sf"/>
</dbReference>
<dbReference type="GO" id="GO:0008233">
    <property type="term" value="F:peptidase activity"/>
    <property type="evidence" value="ECO:0007669"/>
    <property type="project" value="UniProtKB-KW"/>
</dbReference>
<keyword evidence="1" id="KW-0645">Protease</keyword>
<dbReference type="GO" id="GO:0006508">
    <property type="term" value="P:proteolysis"/>
    <property type="evidence" value="ECO:0007669"/>
    <property type="project" value="UniProtKB-KW"/>
</dbReference>
<accession>A0A4R4E6U6</accession>
<keyword evidence="1" id="KW-0378">Hydrolase</keyword>
<dbReference type="AlphaFoldDB" id="A0A4R4E6U6"/>
<dbReference type="OrthoDB" id="9815953at2"/>
<keyword evidence="2" id="KW-1185">Reference proteome</keyword>